<evidence type="ECO:0000313" key="1">
    <source>
        <dbReference type="EMBL" id="KAJ1367595.1"/>
    </source>
</evidence>
<dbReference type="EMBL" id="JAHQIW010005955">
    <property type="protein sequence ID" value="KAJ1367595.1"/>
    <property type="molecule type" value="Genomic_DNA"/>
</dbReference>
<keyword evidence="2" id="KW-1185">Reference proteome</keyword>
<dbReference type="AlphaFoldDB" id="A0AAD5WES3"/>
<comment type="caution">
    <text evidence="1">The sequence shown here is derived from an EMBL/GenBank/DDBJ whole genome shotgun (WGS) entry which is preliminary data.</text>
</comment>
<accession>A0AAD5WES3</accession>
<protein>
    <submittedName>
        <fullName evidence="1">Uncharacterized protein</fullName>
    </submittedName>
</protein>
<evidence type="ECO:0000313" key="2">
    <source>
        <dbReference type="Proteomes" id="UP001196413"/>
    </source>
</evidence>
<sequence>MAVLQLQLTGHKKITVINCYSSADTADEQELDALYYQLGEVICHDESNYKFIVGNFTTRIGKVNEDGYTIKKLRLRERNENGYRFKGFLSPPRPFYGKLLFQNRAPLLDMRVTQWCDKCGD</sequence>
<reference evidence="1" key="1">
    <citation type="submission" date="2021-06" db="EMBL/GenBank/DDBJ databases">
        <title>Parelaphostrongylus tenuis whole genome reference sequence.</title>
        <authorList>
            <person name="Garwood T.J."/>
            <person name="Larsen P.A."/>
            <person name="Fountain-Jones N.M."/>
            <person name="Garbe J.R."/>
            <person name="Macchietto M.G."/>
            <person name="Kania S.A."/>
            <person name="Gerhold R.W."/>
            <person name="Richards J.E."/>
            <person name="Wolf T.M."/>
        </authorList>
    </citation>
    <scope>NUCLEOTIDE SEQUENCE</scope>
    <source>
        <strain evidence="1">MNPRO001-30</strain>
        <tissue evidence="1">Meninges</tissue>
    </source>
</reference>
<gene>
    <name evidence="1" type="ORF">KIN20_028536</name>
</gene>
<proteinExistence type="predicted"/>
<organism evidence="1 2">
    <name type="scientific">Parelaphostrongylus tenuis</name>
    <name type="common">Meningeal worm</name>
    <dbReference type="NCBI Taxonomy" id="148309"/>
    <lineage>
        <taxon>Eukaryota</taxon>
        <taxon>Metazoa</taxon>
        <taxon>Ecdysozoa</taxon>
        <taxon>Nematoda</taxon>
        <taxon>Chromadorea</taxon>
        <taxon>Rhabditida</taxon>
        <taxon>Rhabditina</taxon>
        <taxon>Rhabditomorpha</taxon>
        <taxon>Strongyloidea</taxon>
        <taxon>Metastrongylidae</taxon>
        <taxon>Parelaphostrongylus</taxon>
    </lineage>
</organism>
<dbReference type="Proteomes" id="UP001196413">
    <property type="component" value="Unassembled WGS sequence"/>
</dbReference>
<name>A0AAD5WES3_PARTN</name>